<organism evidence="2 3">
    <name type="scientific">Pacificispira spongiicola</name>
    <dbReference type="NCBI Taxonomy" id="2729598"/>
    <lineage>
        <taxon>Bacteria</taxon>
        <taxon>Pseudomonadati</taxon>
        <taxon>Pseudomonadota</taxon>
        <taxon>Alphaproteobacteria</taxon>
        <taxon>Rhodospirillales</taxon>
        <taxon>Rhodospirillaceae</taxon>
        <taxon>Pacificispira</taxon>
    </lineage>
</organism>
<reference evidence="2 3" key="1">
    <citation type="submission" date="2020-04" db="EMBL/GenBank/DDBJ databases">
        <title>Rhodospirillaceae bacterium KN72 isolated from deep sea.</title>
        <authorList>
            <person name="Zhang D.-C."/>
        </authorList>
    </citation>
    <scope>NUCLEOTIDE SEQUENCE [LARGE SCALE GENOMIC DNA]</scope>
    <source>
        <strain evidence="2 3">KN72</strain>
    </source>
</reference>
<dbReference type="EMBL" id="JABBNT010000004">
    <property type="protein sequence ID" value="NMM45863.1"/>
    <property type="molecule type" value="Genomic_DNA"/>
</dbReference>
<feature type="region of interest" description="Disordered" evidence="1">
    <location>
        <begin position="114"/>
        <end position="135"/>
    </location>
</feature>
<sequence length="135" mass="15185">MIQSRFVLNSGDERERPDGPTSFALAEEAWLRASARLKRFSDPGIGQADRRLFRDPEGIVSVLSRLRRQQRLTQREVETLCRFGDLNRPPDKRVPNEWESAQLWHGALEKAAGAMRDKRAAARGMSTSGKDAGHG</sequence>
<feature type="region of interest" description="Disordered" evidence="1">
    <location>
        <begin position="1"/>
        <end position="21"/>
    </location>
</feature>
<evidence type="ECO:0000256" key="1">
    <source>
        <dbReference type="SAM" id="MobiDB-lite"/>
    </source>
</evidence>
<dbReference type="RefSeq" id="WP_169626238.1">
    <property type="nucleotide sequence ID" value="NZ_JABBNT010000004.1"/>
</dbReference>
<evidence type="ECO:0000313" key="3">
    <source>
        <dbReference type="Proteomes" id="UP000539372"/>
    </source>
</evidence>
<evidence type="ECO:0000313" key="2">
    <source>
        <dbReference type="EMBL" id="NMM45863.1"/>
    </source>
</evidence>
<name>A0A7Y0HGP0_9PROT</name>
<protein>
    <submittedName>
        <fullName evidence="2">Uncharacterized protein</fullName>
    </submittedName>
</protein>
<dbReference type="Proteomes" id="UP000539372">
    <property type="component" value="Unassembled WGS sequence"/>
</dbReference>
<comment type="caution">
    <text evidence="2">The sequence shown here is derived from an EMBL/GenBank/DDBJ whole genome shotgun (WGS) entry which is preliminary data.</text>
</comment>
<keyword evidence="3" id="KW-1185">Reference proteome</keyword>
<dbReference type="AlphaFoldDB" id="A0A7Y0HGP0"/>
<accession>A0A7Y0HGP0</accession>
<proteinExistence type="predicted"/>
<gene>
    <name evidence="2" type="ORF">HH303_15305</name>
</gene>